<reference evidence="2" key="1">
    <citation type="submission" date="2022-12" db="EMBL/GenBank/DDBJ databases">
        <authorList>
            <person name="Petersen C."/>
        </authorList>
    </citation>
    <scope>NUCLEOTIDE SEQUENCE</scope>
    <source>
        <strain evidence="2">IBT 30728</strain>
    </source>
</reference>
<evidence type="ECO:0000256" key="1">
    <source>
        <dbReference type="SAM" id="MobiDB-lite"/>
    </source>
</evidence>
<evidence type="ECO:0000313" key="2">
    <source>
        <dbReference type="EMBL" id="KAJ5488883.1"/>
    </source>
</evidence>
<comment type="caution">
    <text evidence="2">The sequence shown here is derived from an EMBL/GenBank/DDBJ whole genome shotgun (WGS) entry which is preliminary data.</text>
</comment>
<feature type="region of interest" description="Disordered" evidence="1">
    <location>
        <begin position="37"/>
        <end position="62"/>
    </location>
</feature>
<gene>
    <name evidence="2" type="ORF">N7539_003773</name>
</gene>
<sequence>MGLQDADSWVLHLHLGLANSIRTTVNLVLACGTSLDWHRRRSTPPRPPSVGTGTPKSDRVFSPHGIPSLGQANHELGDWQRDMLAPSSLIDSILVTLGTAQKKADAAMQEMREIMHIETPCGRGIATTNRKLLDGSI</sequence>
<accession>A0A9W9XD76</accession>
<dbReference type="AlphaFoldDB" id="A0A9W9XD76"/>
<name>A0A9W9XD76_9EURO</name>
<proteinExistence type="predicted"/>
<dbReference type="Proteomes" id="UP001148312">
    <property type="component" value="Unassembled WGS sequence"/>
</dbReference>
<keyword evidence="3" id="KW-1185">Reference proteome</keyword>
<organism evidence="2 3">
    <name type="scientific">Penicillium diatomitis</name>
    <dbReference type="NCBI Taxonomy" id="2819901"/>
    <lineage>
        <taxon>Eukaryota</taxon>
        <taxon>Fungi</taxon>
        <taxon>Dikarya</taxon>
        <taxon>Ascomycota</taxon>
        <taxon>Pezizomycotina</taxon>
        <taxon>Eurotiomycetes</taxon>
        <taxon>Eurotiomycetidae</taxon>
        <taxon>Eurotiales</taxon>
        <taxon>Aspergillaceae</taxon>
        <taxon>Penicillium</taxon>
    </lineage>
</organism>
<reference evidence="2" key="2">
    <citation type="journal article" date="2023" name="IMA Fungus">
        <title>Comparative genomic study of the Penicillium genus elucidates a diverse pangenome and 15 lateral gene transfer events.</title>
        <authorList>
            <person name="Petersen C."/>
            <person name="Sorensen T."/>
            <person name="Nielsen M.R."/>
            <person name="Sondergaard T.E."/>
            <person name="Sorensen J.L."/>
            <person name="Fitzpatrick D.A."/>
            <person name="Frisvad J.C."/>
            <person name="Nielsen K.L."/>
        </authorList>
    </citation>
    <scope>NUCLEOTIDE SEQUENCE</scope>
    <source>
        <strain evidence="2">IBT 30728</strain>
    </source>
</reference>
<dbReference type="RefSeq" id="XP_056790916.1">
    <property type="nucleotide sequence ID" value="XM_056933375.1"/>
</dbReference>
<evidence type="ECO:0000313" key="3">
    <source>
        <dbReference type="Proteomes" id="UP001148312"/>
    </source>
</evidence>
<dbReference type="GeneID" id="81623624"/>
<protein>
    <submittedName>
        <fullName evidence="2">Uncharacterized protein</fullName>
    </submittedName>
</protein>
<dbReference type="EMBL" id="JAPWDQ010000004">
    <property type="protein sequence ID" value="KAJ5488883.1"/>
    <property type="molecule type" value="Genomic_DNA"/>
</dbReference>